<dbReference type="EMBL" id="JAQQWL010000010">
    <property type="protein sequence ID" value="KAK8054569.1"/>
    <property type="molecule type" value="Genomic_DNA"/>
</dbReference>
<gene>
    <name evidence="2" type="ORF">PG994_009636</name>
</gene>
<evidence type="ECO:0000256" key="1">
    <source>
        <dbReference type="SAM" id="MobiDB-lite"/>
    </source>
</evidence>
<evidence type="ECO:0000313" key="2">
    <source>
        <dbReference type="EMBL" id="KAK8054569.1"/>
    </source>
</evidence>
<organism evidence="2 3">
    <name type="scientific">Apiospora phragmitis</name>
    <dbReference type="NCBI Taxonomy" id="2905665"/>
    <lineage>
        <taxon>Eukaryota</taxon>
        <taxon>Fungi</taxon>
        <taxon>Dikarya</taxon>
        <taxon>Ascomycota</taxon>
        <taxon>Pezizomycotina</taxon>
        <taxon>Sordariomycetes</taxon>
        <taxon>Xylariomycetidae</taxon>
        <taxon>Amphisphaeriales</taxon>
        <taxon>Apiosporaceae</taxon>
        <taxon>Apiospora</taxon>
    </lineage>
</organism>
<evidence type="ECO:0000313" key="3">
    <source>
        <dbReference type="Proteomes" id="UP001480595"/>
    </source>
</evidence>
<accession>A0ABR1U6Q9</accession>
<protein>
    <submittedName>
        <fullName evidence="2">Uncharacterized protein</fullName>
    </submittedName>
</protein>
<feature type="compositionally biased region" description="Basic and acidic residues" evidence="1">
    <location>
        <begin position="72"/>
        <end position="90"/>
    </location>
</feature>
<keyword evidence="3" id="KW-1185">Reference proteome</keyword>
<feature type="region of interest" description="Disordered" evidence="1">
    <location>
        <begin position="72"/>
        <end position="97"/>
    </location>
</feature>
<proteinExistence type="predicted"/>
<comment type="caution">
    <text evidence="2">The sequence shown here is derived from an EMBL/GenBank/DDBJ whole genome shotgun (WGS) entry which is preliminary data.</text>
</comment>
<dbReference type="GeneID" id="92094108"/>
<dbReference type="Proteomes" id="UP001480595">
    <property type="component" value="Unassembled WGS sequence"/>
</dbReference>
<sequence>MADETFIPYWKPLGVGSGPNSWVFYAVAKVAGRYRPVAVVSSVGGFEESLHGPPAGLAATYYADHGDLVDGRRPAPAELPELTREDPGDPRRRRPWDRAGVQPFPFITASLLQGVALDPTCGRTAPSRPEPLRTVYRDADIEWGMVVLDITDPAAVRYGIVGFRIGMAKFVASVEGRRAPFQGANFQCEEGPPRVLEEVRPRKAMSAADYKAKFEYAALVRDASQYKYDMELLASVPLVDDAAFSLVWPSGEKGEEDDPNISVLDEVRNLAGFQPILQQCLLQNSWNIGNNLSAGRLIRLAFNENGYLRLEKLKDLSAQSISAALEYNLGMADTIKSLSLCIDNVQSTPAQLAEALSRSSGLGEICLLQNPTRESDTLSAQLFAELASRPQIVSRIRLTFTGAYSAALRKNFWLPTSISLTTLVIFPVQQMFVRFKRRMSWSFEFDYDTVHLSDRLLRPEHFAAGFPVWVSTLESRDSWMFEESAPFFSFSSGPISLSEDPLSAAETTPILCENLSLPDRMPDRTYCAPRARDLVPSGWTVLVSQEQDMETRFDGPPYIRYAFVRARGQPIVVEDPPSSPPGPEKLKVVGLKEFMSATAPEVDPAVVDMRLEDMRLEDAGKRVKAWAAANNCGTPWPAGLDPLSVLTQGGGGDFALGMLR</sequence>
<reference evidence="2 3" key="1">
    <citation type="submission" date="2023-01" db="EMBL/GenBank/DDBJ databases">
        <title>Analysis of 21 Apiospora genomes using comparative genomics revels a genus with tremendous synthesis potential of carbohydrate active enzymes and secondary metabolites.</title>
        <authorList>
            <person name="Sorensen T."/>
        </authorList>
    </citation>
    <scope>NUCLEOTIDE SEQUENCE [LARGE SCALE GENOMIC DNA]</scope>
    <source>
        <strain evidence="2 3">CBS 135458</strain>
    </source>
</reference>
<name>A0ABR1U6Q9_9PEZI</name>
<dbReference type="RefSeq" id="XP_066713215.1">
    <property type="nucleotide sequence ID" value="XM_066861045.1"/>
</dbReference>